<dbReference type="PROSITE" id="PS51406">
    <property type="entry name" value="FIBRINOGEN_C_2"/>
    <property type="match status" value="1"/>
</dbReference>
<feature type="region of interest" description="Disordered" evidence="5">
    <location>
        <begin position="331"/>
        <end position="351"/>
    </location>
</feature>
<dbReference type="Gene3D" id="2.60.120.1000">
    <property type="match status" value="1"/>
</dbReference>
<dbReference type="InParanoid" id="A0A6P8J4T5"/>
<dbReference type="InterPro" id="IPR002181">
    <property type="entry name" value="Fibrinogen_a/b/g_C_dom"/>
</dbReference>
<dbReference type="PANTHER" id="PTHR16146:SF46">
    <property type="entry name" value="INTELECTIN-1A-RELATED"/>
    <property type="match status" value="1"/>
</dbReference>
<dbReference type="InterPro" id="IPR000885">
    <property type="entry name" value="Fib_collagen_C"/>
</dbReference>
<reference evidence="9" key="1">
    <citation type="submission" date="2025-08" db="UniProtKB">
        <authorList>
            <consortium name="RefSeq"/>
        </authorList>
    </citation>
    <scope>IDENTIFICATION</scope>
    <source>
        <tissue evidence="9">Tentacle</tissue>
    </source>
</reference>
<dbReference type="SUPFAM" id="SSF57414">
    <property type="entry name" value="Hairpin loop containing domain-like"/>
    <property type="match status" value="1"/>
</dbReference>
<proteinExistence type="predicted"/>
<protein>
    <submittedName>
        <fullName evidence="9">Uncharacterized protein LOC116306571</fullName>
    </submittedName>
</protein>
<dbReference type="InterPro" id="IPR003609">
    <property type="entry name" value="Pan_app"/>
</dbReference>
<dbReference type="SUPFAM" id="SSF56496">
    <property type="entry name" value="Fibrinogen C-terminal domain-like"/>
    <property type="match status" value="1"/>
</dbReference>
<dbReference type="RefSeq" id="XP_031572505.1">
    <property type="nucleotide sequence ID" value="XM_031716645.1"/>
</dbReference>
<gene>
    <name evidence="9" type="primary">LOC116306571</name>
</gene>
<feature type="domain" description="Fibrinogen C-terminal" evidence="7">
    <location>
        <begin position="121"/>
        <end position="174"/>
    </location>
</feature>
<dbReference type="NCBIfam" id="NF040941">
    <property type="entry name" value="GGGWT_bact"/>
    <property type="match status" value="1"/>
</dbReference>
<evidence type="ECO:0000256" key="2">
    <source>
        <dbReference type="ARBA" id="ARBA00022525"/>
    </source>
</evidence>
<feature type="chain" id="PRO_5028133073" evidence="6">
    <location>
        <begin position="30"/>
        <end position="351"/>
    </location>
</feature>
<evidence type="ECO:0000256" key="6">
    <source>
        <dbReference type="SAM" id="SignalP"/>
    </source>
</evidence>
<evidence type="ECO:0000313" key="9">
    <source>
        <dbReference type="RefSeq" id="XP_031572505.1"/>
    </source>
</evidence>
<dbReference type="GO" id="GO:0005581">
    <property type="term" value="C:collagen trimer"/>
    <property type="evidence" value="ECO:0007669"/>
    <property type="project" value="UniProtKB-KW"/>
</dbReference>
<dbReference type="KEGG" id="aten:116306571"/>
<dbReference type="GO" id="GO:0070492">
    <property type="term" value="F:oligosaccharide binding"/>
    <property type="evidence" value="ECO:0007669"/>
    <property type="project" value="TreeGrafter"/>
</dbReference>
<dbReference type="PANTHER" id="PTHR16146">
    <property type="entry name" value="INTELECTIN"/>
    <property type="match status" value="1"/>
</dbReference>
<keyword evidence="8" id="KW-1185">Reference proteome</keyword>
<dbReference type="GO" id="GO:0005201">
    <property type="term" value="F:extracellular matrix structural constituent"/>
    <property type="evidence" value="ECO:0007669"/>
    <property type="project" value="InterPro"/>
</dbReference>
<accession>A0A6P8J4T5</accession>
<keyword evidence="4" id="KW-1015">Disulfide bond</keyword>
<dbReference type="Pfam" id="PF01410">
    <property type="entry name" value="COLFI"/>
    <property type="match status" value="1"/>
</dbReference>
<dbReference type="GO" id="GO:0005615">
    <property type="term" value="C:extracellular space"/>
    <property type="evidence" value="ECO:0007669"/>
    <property type="project" value="TreeGrafter"/>
</dbReference>
<evidence type="ECO:0000256" key="1">
    <source>
        <dbReference type="ARBA" id="ARBA00004613"/>
    </source>
</evidence>
<evidence type="ECO:0000256" key="5">
    <source>
        <dbReference type="SAM" id="MobiDB-lite"/>
    </source>
</evidence>
<keyword evidence="2" id="KW-0964">Secreted</keyword>
<dbReference type="Pfam" id="PF00024">
    <property type="entry name" value="PAN_1"/>
    <property type="match status" value="1"/>
</dbReference>
<dbReference type="GeneID" id="116306571"/>
<dbReference type="InterPro" id="IPR036056">
    <property type="entry name" value="Fibrinogen-like_C"/>
</dbReference>
<keyword evidence="3" id="KW-0176">Collagen</keyword>
<name>A0A6P8J4T5_ACTTE</name>
<evidence type="ECO:0000259" key="7">
    <source>
        <dbReference type="PROSITE" id="PS51406"/>
    </source>
</evidence>
<dbReference type="OrthoDB" id="5946084at2759"/>
<feature type="signal peptide" evidence="6">
    <location>
        <begin position="1"/>
        <end position="29"/>
    </location>
</feature>
<sequence>MELKPSLNDIVAFVLLVTVIVMEVQISSQQHFFSSDYYPEENSNGYALKNSAYKSFSTASYATCLLACEADMTCMSLNFLMSTSTCDLNTQTKESTPRYFIERHNSIYSINPSGRIILKKGTKDKPAKSCLDVLNSGASAGTGEYWLDPANTGSPIQAYCDMTTDGGGWTVVSKLVQPSNTALPVLKSSTYEVIKEYNRTDVKVKASGAAMLDIKDKMGFHQIHFYCHKKSVGRVVSIMTKKNNAGQAVISFFTEPGVASVRPAACGSFDRLPDDTSILSKKCSEWGDTSNDEWGTSCCMGPYRMANMVCHTSRKHGFEFEDYYSCDNEVPDDTSNAVPPDVNDTWQISVR</sequence>
<comment type="subcellular location">
    <subcellularLocation>
        <location evidence="1">Secreted</location>
    </subcellularLocation>
</comment>
<evidence type="ECO:0000256" key="4">
    <source>
        <dbReference type="ARBA" id="ARBA00023157"/>
    </source>
</evidence>
<dbReference type="AlphaFoldDB" id="A0A6P8J4T5"/>
<evidence type="ECO:0000313" key="8">
    <source>
        <dbReference type="Proteomes" id="UP000515163"/>
    </source>
</evidence>
<dbReference type="Proteomes" id="UP000515163">
    <property type="component" value="Unplaced"/>
</dbReference>
<organism evidence="8 9">
    <name type="scientific">Actinia tenebrosa</name>
    <name type="common">Australian red waratah sea anemone</name>
    <dbReference type="NCBI Taxonomy" id="6105"/>
    <lineage>
        <taxon>Eukaryota</taxon>
        <taxon>Metazoa</taxon>
        <taxon>Cnidaria</taxon>
        <taxon>Anthozoa</taxon>
        <taxon>Hexacorallia</taxon>
        <taxon>Actiniaria</taxon>
        <taxon>Actiniidae</taxon>
        <taxon>Actinia</taxon>
    </lineage>
</organism>
<dbReference type="Gene3D" id="3.50.4.10">
    <property type="entry name" value="Hepatocyte Growth Factor"/>
    <property type="match status" value="1"/>
</dbReference>
<evidence type="ECO:0000256" key="3">
    <source>
        <dbReference type="ARBA" id="ARBA00023119"/>
    </source>
</evidence>
<keyword evidence="6" id="KW-0732">Signal</keyword>